<dbReference type="InterPro" id="IPR013693">
    <property type="entry name" value="SpoIID/LytB_N"/>
</dbReference>
<reference evidence="2" key="1">
    <citation type="submission" date="2020-10" db="EMBL/GenBank/DDBJ databases">
        <authorList>
            <person name="Gilroy R."/>
        </authorList>
    </citation>
    <scope>NUCLEOTIDE SEQUENCE</scope>
    <source>
        <strain evidence="2">ChiSjej5B23-6657</strain>
    </source>
</reference>
<comment type="caution">
    <text evidence="2">The sequence shown here is derived from an EMBL/GenBank/DDBJ whole genome shotgun (WGS) entry which is preliminary data.</text>
</comment>
<dbReference type="Proteomes" id="UP000823912">
    <property type="component" value="Unassembled WGS sequence"/>
</dbReference>
<evidence type="ECO:0000259" key="1">
    <source>
        <dbReference type="Pfam" id="PF08486"/>
    </source>
</evidence>
<sequence length="281" mass="31906">MRRWKVIGAAALLCLGLSLIITLFPKGSSRGEKLRFADGEEKLLYMMAAEISPEYEMETLKMQAVIDRTRCRKAQEDQTKEPAQLTPRELAQRWGENYSAYYEKFQKAIIATSGEVITCGGDYIYPEYHYLSDGRTRSMEEVYGRSDFPYLQSVESSQDMEESDYLSVFFVKKKDFQETCQQTWNLPGETIENVTLDSAGYVRELTLDGRVISGEEMQRLLDLPSCSFSIKDAGDEYRIVTKGIGHGFGVSIYGANEMAKMGATYTSILQYYYTGIEISAE</sequence>
<dbReference type="EMBL" id="DVHM01000024">
    <property type="protein sequence ID" value="HIR69901.1"/>
    <property type="molecule type" value="Genomic_DNA"/>
</dbReference>
<dbReference type="InterPro" id="IPR013486">
    <property type="entry name" value="SpoIID/LytB"/>
</dbReference>
<name>A0A9D1J9S4_9FIRM</name>
<dbReference type="GO" id="GO:0030435">
    <property type="term" value="P:sporulation resulting in formation of a cellular spore"/>
    <property type="evidence" value="ECO:0007669"/>
    <property type="project" value="InterPro"/>
</dbReference>
<evidence type="ECO:0000313" key="3">
    <source>
        <dbReference type="Proteomes" id="UP000823912"/>
    </source>
</evidence>
<protein>
    <submittedName>
        <fullName evidence="2">SpoIID/LytB domain-containing protein</fullName>
    </submittedName>
</protein>
<gene>
    <name evidence="2" type="ORF">IAA55_01310</name>
</gene>
<dbReference type="Pfam" id="PF08486">
    <property type="entry name" value="SpoIID"/>
    <property type="match status" value="1"/>
</dbReference>
<feature type="domain" description="Sporulation stage II protein D amidase enhancer LytB N-terminal" evidence="1">
    <location>
        <begin position="40"/>
        <end position="118"/>
    </location>
</feature>
<evidence type="ECO:0000313" key="2">
    <source>
        <dbReference type="EMBL" id="HIR69901.1"/>
    </source>
</evidence>
<dbReference type="NCBIfam" id="TIGR02669">
    <property type="entry name" value="SpoIID_LytB"/>
    <property type="match status" value="1"/>
</dbReference>
<proteinExistence type="predicted"/>
<reference evidence="2" key="2">
    <citation type="journal article" date="2021" name="PeerJ">
        <title>Extensive microbial diversity within the chicken gut microbiome revealed by metagenomics and culture.</title>
        <authorList>
            <person name="Gilroy R."/>
            <person name="Ravi A."/>
            <person name="Getino M."/>
            <person name="Pursley I."/>
            <person name="Horton D.L."/>
            <person name="Alikhan N.F."/>
            <person name="Baker D."/>
            <person name="Gharbi K."/>
            <person name="Hall N."/>
            <person name="Watson M."/>
            <person name="Adriaenssens E.M."/>
            <person name="Foster-Nyarko E."/>
            <person name="Jarju S."/>
            <person name="Secka A."/>
            <person name="Antonio M."/>
            <person name="Oren A."/>
            <person name="Chaudhuri R.R."/>
            <person name="La Ragione R."/>
            <person name="Hildebrand F."/>
            <person name="Pallen M.J."/>
        </authorList>
    </citation>
    <scope>NUCLEOTIDE SEQUENCE</scope>
    <source>
        <strain evidence="2">ChiSjej5B23-6657</strain>
    </source>
</reference>
<organism evidence="2 3">
    <name type="scientific">Candidatus Pullilachnospira gallistercoris</name>
    <dbReference type="NCBI Taxonomy" id="2840911"/>
    <lineage>
        <taxon>Bacteria</taxon>
        <taxon>Bacillati</taxon>
        <taxon>Bacillota</taxon>
        <taxon>Clostridia</taxon>
        <taxon>Lachnospirales</taxon>
        <taxon>Lachnospiraceae</taxon>
        <taxon>Lachnospiraceae incertae sedis</taxon>
        <taxon>Candidatus Pullilachnospira</taxon>
    </lineage>
</organism>
<accession>A0A9D1J9S4</accession>
<dbReference type="AlphaFoldDB" id="A0A9D1J9S4"/>